<dbReference type="GO" id="GO:0005886">
    <property type="term" value="C:plasma membrane"/>
    <property type="evidence" value="ECO:0007669"/>
    <property type="project" value="UniProtKB-SubCell"/>
</dbReference>
<proteinExistence type="inferred from homology"/>
<feature type="transmembrane region" description="Helical" evidence="8">
    <location>
        <begin position="189"/>
        <end position="208"/>
    </location>
</feature>
<dbReference type="Gene3D" id="1.10.3720.10">
    <property type="entry name" value="MetI-like"/>
    <property type="match status" value="1"/>
</dbReference>
<evidence type="ECO:0000256" key="5">
    <source>
        <dbReference type="ARBA" id="ARBA00022692"/>
    </source>
</evidence>
<gene>
    <name evidence="10" type="ORF">KKC1_15770</name>
</gene>
<dbReference type="PANTHER" id="PTHR30450">
    <property type="entry name" value="ABC TRANSPORTER PERMEASE"/>
    <property type="match status" value="1"/>
</dbReference>
<name>A0A1Z5HSC0_9FIRM</name>
<dbReference type="AlphaFoldDB" id="A0A1Z5HSC0"/>
<evidence type="ECO:0000256" key="2">
    <source>
        <dbReference type="ARBA" id="ARBA00007069"/>
    </source>
</evidence>
<feature type="transmembrane region" description="Helical" evidence="8">
    <location>
        <begin position="83"/>
        <end position="106"/>
    </location>
</feature>
<reference evidence="11" key="1">
    <citation type="journal article" date="2017" name="Appl. Environ. Microbiol.">
        <title>Genomic analysis of Calderihabitans maritimus KKC1, a thermophilic hydrogenogenic carboxydotrophic bacterium isolated from marine sediment.</title>
        <authorList>
            <person name="Omae K."/>
            <person name="Yoneda Y."/>
            <person name="Fukuyama Y."/>
            <person name="Yoshida T."/>
            <person name="Sako Y."/>
        </authorList>
    </citation>
    <scope>NUCLEOTIDE SEQUENCE [LARGE SCALE GENOMIC DNA]</scope>
    <source>
        <strain evidence="11">KKC1</strain>
    </source>
</reference>
<comment type="subcellular location">
    <subcellularLocation>
        <location evidence="1 8">Cell membrane</location>
        <topology evidence="1 8">Multi-pass membrane protein</topology>
    </subcellularLocation>
</comment>
<keyword evidence="5 8" id="KW-0812">Transmembrane</keyword>
<dbReference type="PANTHER" id="PTHR30450:SF1">
    <property type="entry name" value="D-METHIONINE TRANSPORT SYSTEM PERMEASE PROTEIN METI-RELATED"/>
    <property type="match status" value="1"/>
</dbReference>
<keyword evidence="3 8" id="KW-0813">Transport</keyword>
<evidence type="ECO:0000256" key="7">
    <source>
        <dbReference type="ARBA" id="ARBA00023136"/>
    </source>
</evidence>
<dbReference type="Proteomes" id="UP000197032">
    <property type="component" value="Unassembled WGS sequence"/>
</dbReference>
<protein>
    <submittedName>
        <fullName evidence="10">Methionine ABC transporter permease</fullName>
    </submittedName>
</protein>
<dbReference type="Pfam" id="PF00528">
    <property type="entry name" value="BPD_transp_1"/>
    <property type="match status" value="1"/>
</dbReference>
<feature type="transmembrane region" description="Helical" evidence="8">
    <location>
        <begin position="53"/>
        <end position="77"/>
    </location>
</feature>
<evidence type="ECO:0000259" key="9">
    <source>
        <dbReference type="PROSITE" id="PS50928"/>
    </source>
</evidence>
<keyword evidence="6 8" id="KW-1133">Transmembrane helix</keyword>
<dbReference type="FunFam" id="1.10.3720.10:FF:000002">
    <property type="entry name" value="D-methionine ABC transporter permease MetI"/>
    <property type="match status" value="1"/>
</dbReference>
<feature type="transmembrane region" description="Helical" evidence="8">
    <location>
        <begin position="118"/>
        <end position="135"/>
    </location>
</feature>
<keyword evidence="4" id="KW-1003">Cell membrane</keyword>
<dbReference type="NCBIfam" id="NF008049">
    <property type="entry name" value="PRK10782.1"/>
    <property type="match status" value="1"/>
</dbReference>
<dbReference type="EMBL" id="BDGJ01000078">
    <property type="protein sequence ID" value="GAW92423.1"/>
    <property type="molecule type" value="Genomic_DNA"/>
</dbReference>
<comment type="caution">
    <text evidence="10">The sequence shown here is derived from an EMBL/GenBank/DDBJ whole genome shotgun (WGS) entry which is preliminary data.</text>
</comment>
<evidence type="ECO:0000256" key="6">
    <source>
        <dbReference type="ARBA" id="ARBA00022989"/>
    </source>
</evidence>
<evidence type="ECO:0000256" key="1">
    <source>
        <dbReference type="ARBA" id="ARBA00004651"/>
    </source>
</evidence>
<evidence type="ECO:0000313" key="11">
    <source>
        <dbReference type="Proteomes" id="UP000197032"/>
    </source>
</evidence>
<keyword evidence="7 8" id="KW-0472">Membrane</keyword>
<accession>A0A1Z5HSC0</accession>
<evidence type="ECO:0000313" key="10">
    <source>
        <dbReference type="EMBL" id="GAW92423.1"/>
    </source>
</evidence>
<feature type="domain" description="ABC transmembrane type-1" evidence="9">
    <location>
        <begin position="14"/>
        <end position="208"/>
    </location>
</feature>
<feature type="transmembrane region" description="Helical" evidence="8">
    <location>
        <begin position="18"/>
        <end position="41"/>
    </location>
</feature>
<dbReference type="InterPro" id="IPR000515">
    <property type="entry name" value="MetI-like"/>
</dbReference>
<evidence type="ECO:0000256" key="3">
    <source>
        <dbReference type="ARBA" id="ARBA00022448"/>
    </source>
</evidence>
<sequence>MFEGEVVKLIVKGTWETIYMVGISVLLSHLFGIPLGILLVTSEKGHILENVPVNKVLGAIINATRSIPFIILLVALIPFTRVVVGTSIGTTAAAVPLTVGATPFVARMVETALKEIEWGVIEAALAMGATPWQIIWKVLIPEALPSLVLGATITTITLIGYSAMAGFVGGGGLGDIAVRYGYYRYKGDVMLITVILLIVMVQLLQMVGDYLSAKLNKKQT</sequence>
<dbReference type="GO" id="GO:0048473">
    <property type="term" value="P:D-methionine transmembrane transport"/>
    <property type="evidence" value="ECO:0007669"/>
    <property type="project" value="TreeGrafter"/>
</dbReference>
<comment type="similarity">
    <text evidence="2">Belongs to the binding-protein-dependent transport system permease family. CysTW subfamily.</text>
</comment>
<dbReference type="InterPro" id="IPR051322">
    <property type="entry name" value="AA_ABC_Transporter_Permease"/>
</dbReference>
<feature type="transmembrane region" description="Helical" evidence="8">
    <location>
        <begin position="147"/>
        <end position="168"/>
    </location>
</feature>
<dbReference type="RefSeq" id="WP_088553783.1">
    <property type="nucleotide sequence ID" value="NZ_BDGJ01000078.1"/>
</dbReference>
<dbReference type="PROSITE" id="PS50928">
    <property type="entry name" value="ABC_TM1"/>
    <property type="match status" value="1"/>
</dbReference>
<dbReference type="InterPro" id="IPR035906">
    <property type="entry name" value="MetI-like_sf"/>
</dbReference>
<evidence type="ECO:0000256" key="4">
    <source>
        <dbReference type="ARBA" id="ARBA00022475"/>
    </source>
</evidence>
<organism evidence="10 11">
    <name type="scientific">Calderihabitans maritimus</name>
    <dbReference type="NCBI Taxonomy" id="1246530"/>
    <lineage>
        <taxon>Bacteria</taxon>
        <taxon>Bacillati</taxon>
        <taxon>Bacillota</taxon>
        <taxon>Clostridia</taxon>
        <taxon>Neomoorellales</taxon>
        <taxon>Calderihabitantaceae</taxon>
        <taxon>Calderihabitans</taxon>
    </lineage>
</organism>
<keyword evidence="11" id="KW-1185">Reference proteome</keyword>
<dbReference type="OrthoDB" id="9793490at2"/>
<evidence type="ECO:0000256" key="8">
    <source>
        <dbReference type="RuleBase" id="RU363032"/>
    </source>
</evidence>
<dbReference type="CDD" id="cd06261">
    <property type="entry name" value="TM_PBP2"/>
    <property type="match status" value="1"/>
</dbReference>
<dbReference type="SUPFAM" id="SSF161098">
    <property type="entry name" value="MetI-like"/>
    <property type="match status" value="1"/>
</dbReference>